<organism evidence="1 2">
    <name type="scientific">Ancylostoma ceylanicum</name>
    <dbReference type="NCBI Taxonomy" id="53326"/>
    <lineage>
        <taxon>Eukaryota</taxon>
        <taxon>Metazoa</taxon>
        <taxon>Ecdysozoa</taxon>
        <taxon>Nematoda</taxon>
        <taxon>Chromadorea</taxon>
        <taxon>Rhabditida</taxon>
        <taxon>Rhabditina</taxon>
        <taxon>Rhabditomorpha</taxon>
        <taxon>Strongyloidea</taxon>
        <taxon>Ancylostomatidae</taxon>
        <taxon>Ancylostomatinae</taxon>
        <taxon>Ancylostoma</taxon>
    </lineage>
</organism>
<keyword evidence="2" id="KW-1185">Reference proteome</keyword>
<evidence type="ECO:0000313" key="2">
    <source>
        <dbReference type="Proteomes" id="UP000024635"/>
    </source>
</evidence>
<reference evidence="2" key="1">
    <citation type="journal article" date="2015" name="Nat. Genet.">
        <title>The genome and transcriptome of the zoonotic hookworm Ancylostoma ceylanicum identify infection-specific gene families.</title>
        <authorList>
            <person name="Schwarz E.M."/>
            <person name="Hu Y."/>
            <person name="Antoshechkin I."/>
            <person name="Miller M.M."/>
            <person name="Sternberg P.W."/>
            <person name="Aroian R.V."/>
        </authorList>
    </citation>
    <scope>NUCLEOTIDE SEQUENCE</scope>
    <source>
        <strain evidence="2">HY135</strain>
    </source>
</reference>
<dbReference type="Proteomes" id="UP000024635">
    <property type="component" value="Unassembled WGS sequence"/>
</dbReference>
<dbReference type="EMBL" id="JARK01000165">
    <property type="protein sequence ID" value="EYC41536.1"/>
    <property type="molecule type" value="Genomic_DNA"/>
</dbReference>
<protein>
    <submittedName>
        <fullName evidence="1">Uncharacterized protein</fullName>
    </submittedName>
</protein>
<name>A0A016WPQ3_9BILA</name>
<evidence type="ECO:0000313" key="1">
    <source>
        <dbReference type="EMBL" id="EYC41536.1"/>
    </source>
</evidence>
<accession>A0A016WPQ3</accession>
<dbReference type="AlphaFoldDB" id="A0A016WPQ3"/>
<proteinExistence type="predicted"/>
<comment type="caution">
    <text evidence="1">The sequence shown here is derived from an EMBL/GenBank/DDBJ whole genome shotgun (WGS) entry which is preliminary data.</text>
</comment>
<gene>
    <name evidence="1" type="primary">Acey_s0565.g11</name>
    <name evidence="1" type="ORF">Y032_0565g11</name>
</gene>
<sequence length="68" mass="7619">MNYNCLTVLLHRLHGLVCLDFKIQIEGDSQLDAVFQDVSATIDQELFIREDEGGNSLEGSKNSFSTNE</sequence>